<dbReference type="EMBL" id="JAVDQH010000005">
    <property type="protein sequence ID" value="MDR6243664.1"/>
    <property type="molecule type" value="Genomic_DNA"/>
</dbReference>
<keyword evidence="2" id="KW-0418">Kinase</keyword>
<dbReference type="InterPro" id="IPR002575">
    <property type="entry name" value="Aminoglycoside_PTrfase"/>
</dbReference>
<dbReference type="Proteomes" id="UP001185028">
    <property type="component" value="Unassembled WGS sequence"/>
</dbReference>
<organism evidence="2 3">
    <name type="scientific">Paenibacillus hunanensis</name>
    <dbReference type="NCBI Taxonomy" id="539262"/>
    <lineage>
        <taxon>Bacteria</taxon>
        <taxon>Bacillati</taxon>
        <taxon>Bacillota</taxon>
        <taxon>Bacilli</taxon>
        <taxon>Bacillales</taxon>
        <taxon>Paenibacillaceae</taxon>
        <taxon>Paenibacillus</taxon>
    </lineage>
</organism>
<gene>
    <name evidence="2" type="ORF">JOC58_001557</name>
</gene>
<evidence type="ECO:0000313" key="2">
    <source>
        <dbReference type="EMBL" id="MDR6243664.1"/>
    </source>
</evidence>
<dbReference type="Gene3D" id="3.90.1200.10">
    <property type="match status" value="1"/>
</dbReference>
<comment type="caution">
    <text evidence="2">The sequence shown here is derived from an EMBL/GenBank/DDBJ whole genome shotgun (WGS) entry which is preliminary data.</text>
</comment>
<evidence type="ECO:0000313" key="3">
    <source>
        <dbReference type="Proteomes" id="UP001185028"/>
    </source>
</evidence>
<keyword evidence="3" id="KW-1185">Reference proteome</keyword>
<dbReference type="SUPFAM" id="SSF56112">
    <property type="entry name" value="Protein kinase-like (PK-like)"/>
    <property type="match status" value="1"/>
</dbReference>
<dbReference type="RefSeq" id="WP_188776870.1">
    <property type="nucleotide sequence ID" value="NZ_BMMB01000008.1"/>
</dbReference>
<dbReference type="GO" id="GO:0016301">
    <property type="term" value="F:kinase activity"/>
    <property type="evidence" value="ECO:0007669"/>
    <property type="project" value="UniProtKB-KW"/>
</dbReference>
<name>A0ABU1IWX4_9BACL</name>
<proteinExistence type="predicted"/>
<dbReference type="Pfam" id="PF01636">
    <property type="entry name" value="APH"/>
    <property type="match status" value="1"/>
</dbReference>
<reference evidence="2 3" key="1">
    <citation type="submission" date="2023-07" db="EMBL/GenBank/DDBJ databases">
        <title>Genomic Encyclopedia of Type Strains, Phase IV (KMG-IV): sequencing the most valuable type-strain genomes for metagenomic binning, comparative biology and taxonomic classification.</title>
        <authorList>
            <person name="Goeker M."/>
        </authorList>
    </citation>
    <scope>NUCLEOTIDE SEQUENCE [LARGE SCALE GENOMIC DNA]</scope>
    <source>
        <strain evidence="2 3">DSM 22170</strain>
    </source>
</reference>
<protein>
    <submittedName>
        <fullName evidence="2">Ser/Thr protein kinase RdoA (MazF antagonist)</fullName>
    </submittedName>
</protein>
<sequence>MENLADIRWQVCSPELQALLVDPQACVVETLVPGFEAQVFKLSVQGQHYVLKLWNEQSNPDIRRQYDVLSMLYQHKLAVSCVYGYGTYHNQAVLLTSYDGEPIRKITTPHLSLLARELAHLHEIRIDAMQGVAIPAYGQNSYFYSGIDKHSELSALLHTLIQHIEWREPSIIHADYHPANLVYDGERYTIIDWTNIQLLDARLDLTWALLMLRLYVSLRYERVFRQAYLEARPQAKDQLDAFTALAFLRWLMQYEKGHTPKLPAARKRAQELVRENEWLQPHSALIARWITM</sequence>
<accession>A0ABU1IWX4</accession>
<evidence type="ECO:0000259" key="1">
    <source>
        <dbReference type="Pfam" id="PF01636"/>
    </source>
</evidence>
<dbReference type="InterPro" id="IPR011009">
    <property type="entry name" value="Kinase-like_dom_sf"/>
</dbReference>
<keyword evidence="2" id="KW-0808">Transferase</keyword>
<feature type="domain" description="Aminoglycoside phosphotransferase" evidence="1">
    <location>
        <begin position="31"/>
        <end position="234"/>
    </location>
</feature>